<name>A0A918V5H7_9ACTN</name>
<dbReference type="EMBL" id="BMWH01000002">
    <property type="protein sequence ID" value="GGZ72981.1"/>
    <property type="molecule type" value="Genomic_DNA"/>
</dbReference>
<protein>
    <submittedName>
        <fullName evidence="2">Uncharacterized protein</fullName>
    </submittedName>
</protein>
<sequence length="77" mass="7858">MTAADAAVHDDPAPAAPAAQQTRRRISVTLTLASDRPASLVGAAVTAAVGDALPDELIGVSWHAFTLPAPDDQQQEA</sequence>
<reference evidence="2" key="2">
    <citation type="submission" date="2020-09" db="EMBL/GenBank/DDBJ databases">
        <authorList>
            <person name="Sun Q."/>
            <person name="Ohkuma M."/>
        </authorList>
    </citation>
    <scope>NUCLEOTIDE SEQUENCE</scope>
    <source>
        <strain evidence="2">JCM 5016</strain>
    </source>
</reference>
<reference evidence="2" key="1">
    <citation type="journal article" date="2014" name="Int. J. Syst. Evol. Microbiol.">
        <title>Complete genome sequence of Corynebacterium casei LMG S-19264T (=DSM 44701T), isolated from a smear-ripened cheese.</title>
        <authorList>
            <consortium name="US DOE Joint Genome Institute (JGI-PGF)"/>
            <person name="Walter F."/>
            <person name="Albersmeier A."/>
            <person name="Kalinowski J."/>
            <person name="Ruckert C."/>
        </authorList>
    </citation>
    <scope>NUCLEOTIDE SEQUENCE</scope>
    <source>
        <strain evidence="2">JCM 5016</strain>
    </source>
</reference>
<evidence type="ECO:0000256" key="1">
    <source>
        <dbReference type="SAM" id="MobiDB-lite"/>
    </source>
</evidence>
<dbReference type="AlphaFoldDB" id="A0A918V5H7"/>
<accession>A0A918V5H7</accession>
<evidence type="ECO:0000313" key="3">
    <source>
        <dbReference type="Proteomes" id="UP000623010"/>
    </source>
</evidence>
<feature type="region of interest" description="Disordered" evidence="1">
    <location>
        <begin position="1"/>
        <end position="23"/>
    </location>
</feature>
<dbReference type="Proteomes" id="UP000623010">
    <property type="component" value="Unassembled WGS sequence"/>
</dbReference>
<keyword evidence="3" id="KW-1185">Reference proteome</keyword>
<dbReference type="RefSeq" id="WP_190055866.1">
    <property type="nucleotide sequence ID" value="NZ_BMWH01000002.1"/>
</dbReference>
<evidence type="ECO:0000313" key="2">
    <source>
        <dbReference type="EMBL" id="GGZ72981.1"/>
    </source>
</evidence>
<proteinExistence type="predicted"/>
<organism evidence="2 3">
    <name type="scientific">Streptomyces echinoruber</name>
    <dbReference type="NCBI Taxonomy" id="68898"/>
    <lineage>
        <taxon>Bacteria</taxon>
        <taxon>Bacillati</taxon>
        <taxon>Actinomycetota</taxon>
        <taxon>Actinomycetes</taxon>
        <taxon>Kitasatosporales</taxon>
        <taxon>Streptomycetaceae</taxon>
        <taxon>Streptomyces</taxon>
    </lineage>
</organism>
<comment type="caution">
    <text evidence="2">The sequence shown here is derived from an EMBL/GenBank/DDBJ whole genome shotgun (WGS) entry which is preliminary data.</text>
</comment>
<gene>
    <name evidence="2" type="ORF">GCM10010389_07980</name>
</gene>